<protein>
    <submittedName>
        <fullName evidence="1">Uncharacterized protein</fullName>
    </submittedName>
</protein>
<comment type="caution">
    <text evidence="1">The sequence shown here is derived from an EMBL/GenBank/DDBJ whole genome shotgun (WGS) entry which is preliminary data.</text>
</comment>
<proteinExistence type="predicted"/>
<dbReference type="EMBL" id="JACXVP010000004">
    <property type="protein sequence ID" value="KAG5610212.1"/>
    <property type="molecule type" value="Genomic_DNA"/>
</dbReference>
<organism evidence="1 2">
    <name type="scientific">Solanum commersonii</name>
    <name type="common">Commerson's wild potato</name>
    <name type="synonym">Commerson's nightshade</name>
    <dbReference type="NCBI Taxonomy" id="4109"/>
    <lineage>
        <taxon>Eukaryota</taxon>
        <taxon>Viridiplantae</taxon>
        <taxon>Streptophyta</taxon>
        <taxon>Embryophyta</taxon>
        <taxon>Tracheophyta</taxon>
        <taxon>Spermatophyta</taxon>
        <taxon>Magnoliopsida</taxon>
        <taxon>eudicotyledons</taxon>
        <taxon>Gunneridae</taxon>
        <taxon>Pentapetalae</taxon>
        <taxon>asterids</taxon>
        <taxon>lamiids</taxon>
        <taxon>Solanales</taxon>
        <taxon>Solanaceae</taxon>
        <taxon>Solanoideae</taxon>
        <taxon>Solaneae</taxon>
        <taxon>Solanum</taxon>
    </lineage>
</organism>
<sequence>MSQTMLHTRLNHECPQQYSTYSCKDQLYTQRLKFSSSTKVFKCPHTKNDSIFTHNGSII</sequence>
<evidence type="ECO:0000313" key="2">
    <source>
        <dbReference type="Proteomes" id="UP000824120"/>
    </source>
</evidence>
<dbReference type="Proteomes" id="UP000824120">
    <property type="component" value="Chromosome 4"/>
</dbReference>
<gene>
    <name evidence="1" type="ORF">H5410_021493</name>
</gene>
<name>A0A9J5ZFA4_SOLCO</name>
<reference evidence="1 2" key="1">
    <citation type="submission" date="2020-09" db="EMBL/GenBank/DDBJ databases">
        <title>De no assembly of potato wild relative species, Solanum commersonii.</title>
        <authorList>
            <person name="Cho K."/>
        </authorList>
    </citation>
    <scope>NUCLEOTIDE SEQUENCE [LARGE SCALE GENOMIC DNA]</scope>
    <source>
        <strain evidence="1">LZ3.2</strain>
        <tissue evidence="1">Leaf</tissue>
    </source>
</reference>
<keyword evidence="2" id="KW-1185">Reference proteome</keyword>
<evidence type="ECO:0000313" key="1">
    <source>
        <dbReference type="EMBL" id="KAG5610212.1"/>
    </source>
</evidence>
<dbReference type="AlphaFoldDB" id="A0A9J5ZFA4"/>
<accession>A0A9J5ZFA4</accession>